<evidence type="ECO:0000313" key="2">
    <source>
        <dbReference type="Proteomes" id="UP000433652"/>
    </source>
</evidence>
<dbReference type="Proteomes" id="UP000433652">
    <property type="component" value="Unassembled WGS sequence"/>
</dbReference>
<dbReference type="AlphaFoldDB" id="A0A6I4SQY1"/>
<keyword evidence="2" id="KW-1185">Reference proteome</keyword>
<evidence type="ECO:0000313" key="1">
    <source>
        <dbReference type="EMBL" id="MXO58225.1"/>
    </source>
</evidence>
<dbReference type="SUPFAM" id="SSF52091">
    <property type="entry name" value="SpoIIaa-like"/>
    <property type="match status" value="2"/>
</dbReference>
<dbReference type="InterPro" id="IPR038396">
    <property type="entry name" value="SpoIIAA-like_sf"/>
</dbReference>
<dbReference type="OrthoDB" id="9811577at2"/>
<gene>
    <name evidence="1" type="ORF">GRI89_01520</name>
</gene>
<protein>
    <recommendedName>
        <fullName evidence="3">STAS/SEC14 domain-containing protein</fullName>
    </recommendedName>
</protein>
<reference evidence="1 2" key="1">
    <citation type="submission" date="2019-12" db="EMBL/GenBank/DDBJ databases">
        <title>Genomic-based taxomic classification of the family Erythrobacteraceae.</title>
        <authorList>
            <person name="Xu L."/>
        </authorList>
    </citation>
    <scope>NUCLEOTIDE SEQUENCE [LARGE SCALE GENOMIC DNA]</scope>
    <source>
        <strain evidence="1 2">MCCC 1K01500</strain>
    </source>
</reference>
<dbReference type="InterPro" id="IPR021866">
    <property type="entry name" value="SpoIIAA-like"/>
</dbReference>
<dbReference type="RefSeq" id="WP_159791511.1">
    <property type="nucleotide sequence ID" value="NZ_WTYM01000022.1"/>
</dbReference>
<comment type="caution">
    <text evidence="1">The sequence shown here is derived from an EMBL/GenBank/DDBJ whole genome shotgun (WGS) entry which is preliminary data.</text>
</comment>
<dbReference type="Gene3D" id="3.40.50.10600">
    <property type="entry name" value="SpoIIaa-like domains"/>
    <property type="match status" value="2"/>
</dbReference>
<proteinExistence type="predicted"/>
<dbReference type="Pfam" id="PF11964">
    <property type="entry name" value="SpoIIAA-like"/>
    <property type="match status" value="2"/>
</dbReference>
<dbReference type="InterPro" id="IPR036513">
    <property type="entry name" value="STAS_dom_sf"/>
</dbReference>
<organism evidence="1 2">
    <name type="scientific">Croceibacterium salegens</name>
    <dbReference type="NCBI Taxonomy" id="1737568"/>
    <lineage>
        <taxon>Bacteria</taxon>
        <taxon>Pseudomonadati</taxon>
        <taxon>Pseudomonadota</taxon>
        <taxon>Alphaproteobacteria</taxon>
        <taxon>Sphingomonadales</taxon>
        <taxon>Erythrobacteraceae</taxon>
        <taxon>Croceibacterium</taxon>
    </lineage>
</organism>
<evidence type="ECO:0008006" key="3">
    <source>
        <dbReference type="Google" id="ProtNLM"/>
    </source>
</evidence>
<name>A0A6I4SQY1_9SPHN</name>
<accession>A0A6I4SQY1</accession>
<sequence length="245" mass="27477">MIEIDLSDPDIVTLRPKGRLSEEDFDNLAKTIDARIHETDKVPNLVIRVDSLPHWDSVGALARHFHFVQVHQKVVRKVAIVGDSPLLAFAPEIADHFVAARIRRFPAAKLAEAQSWARAETDDPGHFEEIDGFPGDVIALRAVGVITGDDYRDTLVPLIEERLRTHEKLKCLIVLGEEYATYTGDAAWADMRLGLSHWNTFTRVALVTDIGWVAKASRLFSPVIPLEIEVFGLNALDEARSWITR</sequence>
<dbReference type="EMBL" id="WTYM01000022">
    <property type="protein sequence ID" value="MXO58225.1"/>
    <property type="molecule type" value="Genomic_DNA"/>
</dbReference>